<feature type="domain" description="AMP-binding enzyme C-terminal" evidence="2">
    <location>
        <begin position="432"/>
        <end position="507"/>
    </location>
</feature>
<proteinExistence type="predicted"/>
<dbReference type="Gene3D" id="3.40.50.12780">
    <property type="entry name" value="N-terminal domain of ligase-like"/>
    <property type="match status" value="1"/>
</dbReference>
<dbReference type="RefSeq" id="WP_185069083.1">
    <property type="nucleotide sequence ID" value="NZ_JACHMB010000001.1"/>
</dbReference>
<dbReference type="Pfam" id="PF00501">
    <property type="entry name" value="AMP-binding"/>
    <property type="match status" value="1"/>
</dbReference>
<dbReference type="AlphaFoldDB" id="A0A7W9L9A5"/>
<comment type="caution">
    <text evidence="3">The sequence shown here is derived from an EMBL/GenBank/DDBJ whole genome shotgun (WGS) entry which is preliminary data.</text>
</comment>
<evidence type="ECO:0000313" key="3">
    <source>
        <dbReference type="EMBL" id="MBB5775394.1"/>
    </source>
</evidence>
<dbReference type="Proteomes" id="UP000579153">
    <property type="component" value="Unassembled WGS sequence"/>
</dbReference>
<dbReference type="Gene3D" id="3.30.300.30">
    <property type="match status" value="1"/>
</dbReference>
<dbReference type="InterPro" id="IPR042099">
    <property type="entry name" value="ANL_N_sf"/>
</dbReference>
<evidence type="ECO:0000259" key="1">
    <source>
        <dbReference type="Pfam" id="PF00501"/>
    </source>
</evidence>
<dbReference type="InterPro" id="IPR020845">
    <property type="entry name" value="AMP-binding_CS"/>
</dbReference>
<dbReference type="PROSITE" id="PS00455">
    <property type="entry name" value="AMP_BINDING"/>
    <property type="match status" value="1"/>
</dbReference>
<name>A0A7W9L9A5_9ACTN</name>
<evidence type="ECO:0000313" key="4">
    <source>
        <dbReference type="Proteomes" id="UP000579153"/>
    </source>
</evidence>
<dbReference type="EC" id="6.2.1.-" evidence="3"/>
<reference evidence="3 4" key="1">
    <citation type="submission" date="2020-08" db="EMBL/GenBank/DDBJ databases">
        <title>Sequencing the genomes of 1000 actinobacteria strains.</title>
        <authorList>
            <person name="Klenk H.-P."/>
        </authorList>
    </citation>
    <scope>NUCLEOTIDE SEQUENCE [LARGE SCALE GENOMIC DNA]</scope>
    <source>
        <strain evidence="3 4">DSM 45507</strain>
    </source>
</reference>
<dbReference type="PANTHER" id="PTHR43201">
    <property type="entry name" value="ACYL-COA SYNTHETASE"/>
    <property type="match status" value="1"/>
</dbReference>
<dbReference type="Pfam" id="PF13193">
    <property type="entry name" value="AMP-binding_C"/>
    <property type="match status" value="1"/>
</dbReference>
<dbReference type="InterPro" id="IPR045851">
    <property type="entry name" value="AMP-bd_C_sf"/>
</dbReference>
<sequence length="531" mass="56249">MSLTAEPLPELPTSRLSHYEQGWWRRETFLDDLRALARDAPDSPAYLEGDAVGGETQVISFGRLAEETERLAAALWERGTRPGDVVAYQLPDSWQNVALWLACGRIGAVVASLGMTAGVRERDLILDGIGAALFVAAGDRAEGRIGTVPVAAMAGLLSQAETASSSSLDHVPGLGPDDICQMLFTSGTTGRIKAVMHTPNSLYAAARSMTALLPADGPTSCLIPLTSAFSLTFNVAAPLVTGRPTVLLPLPDPGRCLDLIARNRVTCVASNPARLNTLLQAQRRRPRDLSGLRQIVSGGAALSGPIADGIRTVLCPAVANLYGMTESGVIAWTSPSDPAVRAENSAGHPVPGIRLQLRERHASGAGCLHVQGPAMCRSMIDVRTGETLWDGTADEGWYDTGDVVQQDEQGRLRFLSRVADRIGWGFMIPIAEVEDELLGHPAVAEVTLVGIVDAEGLESACAVIVPDGNPPSLDEVNAFLRARNMTEGYLPARLAIASALPRTATGKVRKAELREQILSGGLAVEGPMRTT</sequence>
<keyword evidence="4" id="KW-1185">Reference proteome</keyword>
<dbReference type="GO" id="GO:0006631">
    <property type="term" value="P:fatty acid metabolic process"/>
    <property type="evidence" value="ECO:0007669"/>
    <property type="project" value="TreeGrafter"/>
</dbReference>
<organism evidence="3 4">
    <name type="scientific">Nonomuraea jabiensis</name>
    <dbReference type="NCBI Taxonomy" id="882448"/>
    <lineage>
        <taxon>Bacteria</taxon>
        <taxon>Bacillati</taxon>
        <taxon>Actinomycetota</taxon>
        <taxon>Actinomycetes</taxon>
        <taxon>Streptosporangiales</taxon>
        <taxon>Streptosporangiaceae</taxon>
        <taxon>Nonomuraea</taxon>
    </lineage>
</organism>
<evidence type="ECO:0000259" key="2">
    <source>
        <dbReference type="Pfam" id="PF13193"/>
    </source>
</evidence>
<protein>
    <submittedName>
        <fullName evidence="3">Cyclohexanecarboxylate-CoA ligase</fullName>
        <ecNumber evidence="3">6.2.1.-</ecNumber>
    </submittedName>
</protein>
<dbReference type="SUPFAM" id="SSF56801">
    <property type="entry name" value="Acetyl-CoA synthetase-like"/>
    <property type="match status" value="1"/>
</dbReference>
<keyword evidence="3" id="KW-0436">Ligase</keyword>
<dbReference type="PANTHER" id="PTHR43201:SF32">
    <property type="entry name" value="2-SUCCINYLBENZOATE--COA LIGASE, CHLOROPLASTIC_PEROXISOMAL"/>
    <property type="match status" value="1"/>
</dbReference>
<dbReference type="EMBL" id="JACHMB010000001">
    <property type="protein sequence ID" value="MBB5775394.1"/>
    <property type="molecule type" value="Genomic_DNA"/>
</dbReference>
<dbReference type="InterPro" id="IPR000873">
    <property type="entry name" value="AMP-dep_synth/lig_dom"/>
</dbReference>
<feature type="domain" description="AMP-dependent synthetase/ligase" evidence="1">
    <location>
        <begin position="37"/>
        <end position="376"/>
    </location>
</feature>
<dbReference type="InterPro" id="IPR025110">
    <property type="entry name" value="AMP-bd_C"/>
</dbReference>
<dbReference type="GO" id="GO:0031956">
    <property type="term" value="F:medium-chain fatty acid-CoA ligase activity"/>
    <property type="evidence" value="ECO:0007669"/>
    <property type="project" value="TreeGrafter"/>
</dbReference>
<gene>
    <name evidence="3" type="ORF">HD596_002150</name>
</gene>
<accession>A0A7W9L9A5</accession>